<evidence type="ECO:0000256" key="1">
    <source>
        <dbReference type="SAM" id="MobiDB-lite"/>
    </source>
</evidence>
<evidence type="ECO:0000313" key="2">
    <source>
        <dbReference type="EMBL" id="CAD0152509.1"/>
    </source>
</evidence>
<dbReference type="AlphaFoldDB" id="A0A7U7C9P0"/>
<dbReference type="Proteomes" id="UP000509791">
    <property type="component" value="Chromosome"/>
</dbReference>
<reference evidence="2 3" key="1">
    <citation type="submission" date="2020-06" db="EMBL/GenBank/DDBJ databases">
        <authorList>
            <person name="Chuat V."/>
        </authorList>
    </citation>
    <scope>NUCLEOTIDE SEQUENCE [LARGE SCALE GENOMIC DNA]</scope>
    <source>
        <strain evidence="2">STH_CIRM_998</strain>
    </source>
</reference>
<organism evidence="2 3">
    <name type="scientific">Streptococcus thermophilus</name>
    <dbReference type="NCBI Taxonomy" id="1308"/>
    <lineage>
        <taxon>Bacteria</taxon>
        <taxon>Bacillati</taxon>
        <taxon>Bacillota</taxon>
        <taxon>Bacilli</taxon>
        <taxon>Lactobacillales</taxon>
        <taxon>Streptococcaceae</taxon>
        <taxon>Streptococcus</taxon>
    </lineage>
</organism>
<evidence type="ECO:0000313" key="3">
    <source>
        <dbReference type="Proteomes" id="UP000509791"/>
    </source>
</evidence>
<dbReference type="EMBL" id="LR822027">
    <property type="protein sequence ID" value="CAD0152509.1"/>
    <property type="molecule type" value="Genomic_DNA"/>
</dbReference>
<name>A0A7U7C9P0_STRTR</name>
<sequence length="42" mass="4649">MSHQSYLTKSRRSQLDKRVNQLDDGAGEEVERDQVGDGNDGG</sequence>
<protein>
    <submittedName>
        <fullName evidence="2">Uncharacterized protein</fullName>
    </submittedName>
</protein>
<gene>
    <name evidence="2" type="ORF">STHERMO_1228</name>
</gene>
<accession>A0A7U7C9P0</accession>
<feature type="region of interest" description="Disordered" evidence="1">
    <location>
        <begin position="1"/>
        <end position="42"/>
    </location>
</feature>
<proteinExistence type="predicted"/>